<dbReference type="Proteomes" id="UP000002592">
    <property type="component" value="Chromosome"/>
</dbReference>
<sequence length="32" mass="3628">MVSIDNFAAMPKTITFPKLEPSFVWDVLAEVM</sequence>
<reference evidence="2" key="1">
    <citation type="journal article" date="2007" name="PLoS Genet.">
        <title>Patterns and implications of gene gain and loss in the evolution of Prochlorococcus.</title>
        <authorList>
            <person name="Kettler G.C."/>
            <person name="Martiny A.C."/>
            <person name="Huang K."/>
            <person name="Zucker J."/>
            <person name="Coleman M.L."/>
            <person name="Rodrigue S."/>
            <person name="Chen F."/>
            <person name="Lapidus A."/>
            <person name="Ferriera S."/>
            <person name="Johnson J."/>
            <person name="Steglich C."/>
            <person name="Church G.M."/>
            <person name="Richardson P."/>
            <person name="Chisholm S.W."/>
        </authorList>
    </citation>
    <scope>NUCLEOTIDE SEQUENCE [LARGE SCALE GENOMIC DNA]</scope>
    <source>
        <strain evidence="2">NATL1A</strain>
    </source>
</reference>
<evidence type="ECO:0000313" key="2">
    <source>
        <dbReference type="Proteomes" id="UP000002592"/>
    </source>
</evidence>
<evidence type="ECO:0000313" key="1">
    <source>
        <dbReference type="EMBL" id="ABM75910.1"/>
    </source>
</evidence>
<gene>
    <name evidence="1" type="ordered locus">NATL1_13521</name>
</gene>
<dbReference type="KEGG" id="pme:NATL1_13521"/>
<dbReference type="AlphaFoldDB" id="A2C350"/>
<dbReference type="HOGENOM" id="CLU_3390816_0_0_3"/>
<name>A2C350_PROM1</name>
<proteinExistence type="predicted"/>
<accession>A2C350</accession>
<protein>
    <submittedName>
        <fullName evidence="1">Uncharacterized protein</fullName>
    </submittedName>
</protein>
<organism evidence="1 2">
    <name type="scientific">Prochlorococcus marinus (strain NATL1A)</name>
    <dbReference type="NCBI Taxonomy" id="167555"/>
    <lineage>
        <taxon>Bacteria</taxon>
        <taxon>Bacillati</taxon>
        <taxon>Cyanobacteriota</taxon>
        <taxon>Cyanophyceae</taxon>
        <taxon>Synechococcales</taxon>
        <taxon>Prochlorococcaceae</taxon>
        <taxon>Prochlorococcus</taxon>
    </lineage>
</organism>
<dbReference type="EMBL" id="CP000553">
    <property type="protein sequence ID" value="ABM75910.1"/>
    <property type="molecule type" value="Genomic_DNA"/>
</dbReference>